<name>A0A8V5FZX2_MELUD</name>
<evidence type="ECO:0000256" key="6">
    <source>
        <dbReference type="ARBA" id="ARBA00022737"/>
    </source>
</evidence>
<dbReference type="GO" id="GO:0005737">
    <property type="term" value="C:cytoplasm"/>
    <property type="evidence" value="ECO:0007669"/>
    <property type="project" value="UniProtKB-SubCell"/>
</dbReference>
<gene>
    <name evidence="12" type="primary">LOC101876899</name>
</gene>
<reference evidence="12" key="3">
    <citation type="submission" date="2025-09" db="UniProtKB">
        <authorList>
            <consortium name="Ensembl"/>
        </authorList>
    </citation>
    <scope>IDENTIFICATION</scope>
</reference>
<dbReference type="FunFam" id="2.60.40.10:FF:000707">
    <property type="entry name" value="Obscurin, cytoskeletal calmodulin and titin-interacting RhoGEF"/>
    <property type="match status" value="1"/>
</dbReference>
<evidence type="ECO:0000256" key="9">
    <source>
        <dbReference type="ARBA" id="ARBA00023319"/>
    </source>
</evidence>
<dbReference type="PANTHER" id="PTHR35971">
    <property type="entry name" value="SI:DKEY-31G6.6"/>
    <property type="match status" value="1"/>
</dbReference>
<evidence type="ECO:0000256" key="3">
    <source>
        <dbReference type="ARBA" id="ARBA00006692"/>
    </source>
</evidence>
<dbReference type="InterPro" id="IPR003598">
    <property type="entry name" value="Ig_sub2"/>
</dbReference>
<keyword evidence="13" id="KW-1185">Reference proteome</keyword>
<dbReference type="InterPro" id="IPR003599">
    <property type="entry name" value="Ig_sub"/>
</dbReference>
<feature type="compositionally biased region" description="Pro residues" evidence="11">
    <location>
        <begin position="511"/>
        <end position="520"/>
    </location>
</feature>
<keyword evidence="4" id="KW-0963">Cytoplasm</keyword>
<dbReference type="FunFam" id="2.60.40.10:FF:000211">
    <property type="entry name" value="Obscurin-like protein 1"/>
    <property type="match status" value="4"/>
</dbReference>
<evidence type="ECO:0000256" key="7">
    <source>
        <dbReference type="ARBA" id="ARBA00023157"/>
    </source>
</evidence>
<dbReference type="InterPro" id="IPR036116">
    <property type="entry name" value="FN3_sf"/>
</dbReference>
<dbReference type="InterPro" id="IPR013106">
    <property type="entry name" value="Ig_V-set"/>
</dbReference>
<dbReference type="SMART" id="SM00409">
    <property type="entry name" value="IG"/>
    <property type="match status" value="29"/>
</dbReference>
<dbReference type="InterPro" id="IPR013783">
    <property type="entry name" value="Ig-like_fold"/>
</dbReference>
<keyword evidence="10" id="KW-0175">Coiled coil</keyword>
<dbReference type="Gene3D" id="2.60.40.10">
    <property type="entry name" value="Immunoglobulins"/>
    <property type="match status" value="30"/>
</dbReference>
<accession>A0A8V5FZX2</accession>
<evidence type="ECO:0000313" key="13">
    <source>
        <dbReference type="Proteomes" id="UP000694405"/>
    </source>
</evidence>
<protein>
    <submittedName>
        <fullName evidence="12">Uncharacterized protein</fullName>
    </submittedName>
</protein>
<comment type="subcellular location">
    <subcellularLocation>
        <location evidence="2">Cytoplasm</location>
    </subcellularLocation>
    <subcellularLocation>
        <location evidence="1">Nucleus</location>
    </subcellularLocation>
</comment>
<evidence type="ECO:0000256" key="2">
    <source>
        <dbReference type="ARBA" id="ARBA00004496"/>
    </source>
</evidence>
<dbReference type="GO" id="GO:0055013">
    <property type="term" value="P:cardiac muscle cell development"/>
    <property type="evidence" value="ECO:0007669"/>
    <property type="project" value="UniProtKB-ARBA"/>
</dbReference>
<keyword evidence="7" id="KW-1015">Disulfide bond</keyword>
<dbReference type="SUPFAM" id="SSF49265">
    <property type="entry name" value="Fibronectin type III"/>
    <property type="match status" value="1"/>
</dbReference>
<evidence type="ECO:0000256" key="4">
    <source>
        <dbReference type="ARBA" id="ARBA00022490"/>
    </source>
</evidence>
<dbReference type="Pfam" id="PF00041">
    <property type="entry name" value="fn3"/>
    <property type="match status" value="1"/>
</dbReference>
<dbReference type="CDD" id="cd00063">
    <property type="entry name" value="FN3"/>
    <property type="match status" value="1"/>
</dbReference>
<dbReference type="Proteomes" id="UP000694405">
    <property type="component" value="Chromosome 1"/>
</dbReference>
<dbReference type="SMART" id="SM00406">
    <property type="entry name" value="IGv"/>
    <property type="match status" value="10"/>
</dbReference>
<dbReference type="FunFam" id="2.60.40.10:FF:000050">
    <property type="entry name" value="Titin isoform B"/>
    <property type="match status" value="4"/>
</dbReference>
<dbReference type="CDD" id="cd00096">
    <property type="entry name" value="Ig"/>
    <property type="match status" value="3"/>
</dbReference>
<feature type="region of interest" description="Disordered" evidence="11">
    <location>
        <begin position="504"/>
        <end position="525"/>
    </location>
</feature>
<keyword evidence="5" id="KW-0597">Phosphoprotein</keyword>
<organism evidence="12 13">
    <name type="scientific">Melopsittacus undulatus</name>
    <name type="common">Budgerigar</name>
    <name type="synonym">Psittacus undulatus</name>
    <dbReference type="NCBI Taxonomy" id="13146"/>
    <lineage>
        <taxon>Eukaryota</taxon>
        <taxon>Metazoa</taxon>
        <taxon>Chordata</taxon>
        <taxon>Craniata</taxon>
        <taxon>Vertebrata</taxon>
        <taxon>Euteleostomi</taxon>
        <taxon>Archelosauria</taxon>
        <taxon>Archosauria</taxon>
        <taxon>Dinosauria</taxon>
        <taxon>Saurischia</taxon>
        <taxon>Theropoda</taxon>
        <taxon>Coelurosauria</taxon>
        <taxon>Aves</taxon>
        <taxon>Neognathae</taxon>
        <taxon>Neoaves</taxon>
        <taxon>Telluraves</taxon>
        <taxon>Australaves</taxon>
        <taxon>Psittaciformes</taxon>
        <taxon>Psittaculidae</taxon>
        <taxon>Melopsittacus</taxon>
    </lineage>
</organism>
<dbReference type="Ensembl" id="ENSMUNT00000031239.1">
    <property type="protein sequence ID" value="ENSMUNP00000026466.1"/>
    <property type="gene ID" value="ENSMUNG00000003819.2"/>
</dbReference>
<dbReference type="FunFam" id="2.60.40.10:FF:001652">
    <property type="entry name" value="Uncharacterized protein"/>
    <property type="match status" value="2"/>
</dbReference>
<dbReference type="InterPro" id="IPR003961">
    <property type="entry name" value="FN3_dom"/>
</dbReference>
<dbReference type="GO" id="GO:0005634">
    <property type="term" value="C:nucleus"/>
    <property type="evidence" value="ECO:0007669"/>
    <property type="project" value="UniProtKB-SubCell"/>
</dbReference>
<keyword evidence="9" id="KW-0393">Immunoglobulin domain</keyword>
<evidence type="ECO:0000256" key="1">
    <source>
        <dbReference type="ARBA" id="ARBA00004123"/>
    </source>
</evidence>
<evidence type="ECO:0000256" key="10">
    <source>
        <dbReference type="SAM" id="Coils"/>
    </source>
</evidence>
<comment type="similarity">
    <text evidence="3">Belongs to the protein kinase superfamily. CAMK Ser/Thr protein kinase family.</text>
</comment>
<feature type="coiled-coil region" evidence="10">
    <location>
        <begin position="962"/>
        <end position="989"/>
    </location>
</feature>
<evidence type="ECO:0000313" key="12">
    <source>
        <dbReference type="Ensembl" id="ENSMUNP00000026466.1"/>
    </source>
</evidence>
<dbReference type="SMART" id="SM00408">
    <property type="entry name" value="IGc2"/>
    <property type="match status" value="24"/>
</dbReference>
<dbReference type="PROSITE" id="PS50853">
    <property type="entry name" value="FN3"/>
    <property type="match status" value="1"/>
</dbReference>
<evidence type="ECO:0000256" key="11">
    <source>
        <dbReference type="SAM" id="MobiDB-lite"/>
    </source>
</evidence>
<dbReference type="InterPro" id="IPR007110">
    <property type="entry name" value="Ig-like_dom"/>
</dbReference>
<keyword evidence="8" id="KW-0539">Nucleus</keyword>
<dbReference type="FunFam" id="2.60.40.10:FF:001084">
    <property type="entry name" value="obscurin-like isoform X3"/>
    <property type="match status" value="2"/>
</dbReference>
<dbReference type="Pfam" id="PF07679">
    <property type="entry name" value="I-set"/>
    <property type="match status" value="28"/>
</dbReference>
<dbReference type="SUPFAM" id="SSF48726">
    <property type="entry name" value="Immunoglobulin"/>
    <property type="match status" value="29"/>
</dbReference>
<feature type="coiled-coil region" evidence="10">
    <location>
        <begin position="1341"/>
        <end position="1368"/>
    </location>
</feature>
<proteinExistence type="inferred from homology"/>
<dbReference type="FunFam" id="2.60.40.10:FF:000502">
    <property type="entry name" value="obscurin-like protein 1 isoform X2"/>
    <property type="match status" value="1"/>
</dbReference>
<dbReference type="FunFam" id="2.60.40.10:FF:000214">
    <property type="entry name" value="titin isoform X1"/>
    <property type="match status" value="4"/>
</dbReference>
<keyword evidence="6" id="KW-0677">Repeat</keyword>
<reference evidence="12" key="2">
    <citation type="submission" date="2025-08" db="UniProtKB">
        <authorList>
            <consortium name="Ensembl"/>
        </authorList>
    </citation>
    <scope>IDENTIFICATION</scope>
</reference>
<dbReference type="InterPro" id="IPR052385">
    <property type="entry name" value="Obscurin/Obscurin-like_Reg"/>
</dbReference>
<evidence type="ECO:0000256" key="8">
    <source>
        <dbReference type="ARBA" id="ARBA00023242"/>
    </source>
</evidence>
<dbReference type="SMART" id="SM00060">
    <property type="entry name" value="FN3"/>
    <property type="match status" value="1"/>
</dbReference>
<evidence type="ECO:0000256" key="5">
    <source>
        <dbReference type="ARBA" id="ARBA00022553"/>
    </source>
</evidence>
<sequence length="2818" mass="315591">MDYSSFSGVPRFLTRPKAFIVSVGKDATLSCQIIGNPIPAVSWEKDKLPVQSGGRFKTTEDGDLYQLTIYDLSLEDSGQYICRAKNTIGEAFAAVSIKVGEETTVTESAPYFIQKPSSIKVTLGEDAMFKCKIQGSPPLYVNWEKDGKHVRNRADAGRFQIESVGESNALTIQCARLADSGTYTCRAENPIGSASASAALVVEKQGSSNPGSSSHFDTSCGKTTSLLSHLQKRREEIRKMDISHGTLDSIVTEGKHAKLSCYVTGEPKPEIVWKKDNEVIVEGRRHVIYEDDQESFVLKILFCKQIDNGLYTCTASNLAGQTYSSVLVTVKEPSIPFKEKLKDLEVREKESATFQCEVPIPSTETSWFKEETKLRQSKKYNIEEEGTYRRLTVQDITADDDAVYICEMKEGSRTIAELSVQGNIIKKLPRKTAVFLNDTAIFCVELDNDCQNIRWLKNKEEVKSGDRISITRSGKQHTMIIRECKMEDAGEIVFLADESRTSTQFTVTTPKKPPTQPPSDPVVKNKTETSVTLAWSPPKMDRPIPVDGYIVECKKLSGLTWVMCHESHVTVSEYTVSNLLVEADYQFRVSAVNAYGQGPYLEFPGSMHLEPVPAVKTPLTTVEVVPGGDAVFTLDLTTTCSGTWYLNGKVLQESETYVIKRTQTTHTLIIKNVTKNDDGAEVKFVANNINTSTKMRMPGLFTNKSRDVEKVSARLREEANLQAELSDADTTVKWMKDGKELKASEKYELQTVGKKHILKIRNTAAEDAGVYECICEGDKMLYRLSVEALANFINKEKSGGVIRAITGKQVELVSETSEANVMVKWYKNGKEITASKKFTVEDKGKLHKLVASAVTKEDEGTYTCKIGDDTLTFDLKVSGEKMIEMPRIKEYSLGYCEVAQEKTDVKWYKEGKLITSSKKFKVESEGKSRRLVVGQLEKKDAGEYTCEAAGQKLTFKITVTEAEDAFINKDKLKKEVKAALSENATLSCEVAQEKTDVKWYKEGKLITSSKKFKVESEGKSRRLVVGQLEKKDAGEYTCEAAGQKLTFKITVTGRRYILVDISLSFLCVWAFSHFFSKVQKEVKAALSENATLSCEVSQEKTDVKWYKEGKLITSSKKFKVESEGKSRRLVVGQLEKKDAGEYTCEAAGQKLTFKIDVTEDAFINKDKLKKEVKAALSENATLSCEVSQEKTDVKWYKEGKLITSSKKFKVESEGKSRRLVVGQLEKKDAGEYTCEAAGQKLTFKIHVTEPEVAFTNKEKVQKEVKAALSENATLSCEVAQEKTDVKWYKEGKLITSSKKFKVESEGKSRRLVVGQLEKKDAGEYTCEAAGQKLTFKIDVTAEDAFINKDKLKKEVKAALSENATLSCEVAQEKTDVKWYKEGKLITSSKKFKVESEGKSRRLVVGQLEKKDAGEYTCEAAGQKLTFKIDVTEPEVVFTNKEKVQKEVKAALSENATLSCEVAQEKTDVKWYKEGKLITSSKKFKVESEGKSRRLVVGQLEKKDAGEYTCEAAGQKLTFKIDVTEPEAKFENKVVQKEPLIVQEHENITLTTSVTPETAAVRWFKDGTEIKANKKYAIKSEGTSRTLTVNLAESTDTAIYTCQTKSDKQEFKVQVKEIPVKFVKKLEAVNAEIGGSVTLTCDVSHAKGRVVWRRNKAEIKPSKRFQIHEEGVKRTLTITGIRAEDEGEYSCESRDDKCTITITPKAPRVVKFVTSLISVVSEEGKEAVFKCTVSPSDAVVTWLRNGVKIEASKKYVISHKDANHSLTITDLTLEDAAEISANAEGVESTANLRVREAPISFKKKLEPRTVEEKDTVTLEVELTKPAEVKWMRNNIVLKPSEKIEIKAEGTKHILVVKDISFADRGFYCCESPDDKTQAKINVEMRQIKLVKGLQHLEVPEKGTVTFEVEVSHEDVEGTWQKDGIRLNPASNINIGVLGKKHSLTLSSVTLEDAGLISFKAEGIISSGRLTVTELPVRISKPLVDISVTQKDKVIFECELSKPNGVVKWFKDGKELQQSKKVGIISQGTKRSLIIHKCEYEDQGTYICEVAEEKTSATLKVHGKTYSLTYTCVQVKDAAEIKFVAEKAESRAHLTVKELPVKIVKPLRDKIVLEKHRGFLECQVSRANAKVRWYKKDVEIHPSDKYEIVSDDVYRKLIINNAEYEDEDVYTCDAFDDKSSANFFVEEQAINIVKELCDEDVTEPEEANFECEISIPSVKPPKWYLHGKVLQAGRNIIMYQGGTIHKLTILKTSTDMTGVVQFSIGKSKSTANLLVRDYHIQITRKMEDKTALERHSVILSCDFRPSPKVVKWFKGHELIEPSEKYKIKREEYSAELKILKVKPEDAGVYKCRAGSTETEATLTVEARNVQVRKHLQDVEVEEESSAVFSCELSHDDEDVEWFLNDTLLYTNNFNDIRNIGNCYTLTMKQVKPEDAGIVTMKSDKVKESVRLKVIEKPAVFMKSLDDVFGEERGIIKLECEVSKEKVEPVWKKDGVKLTSDNKYEQIQSGKTLSLLIHDLEKTDAGLYTCDIGTDVAKSKVSVQELNIGITKRLKNTEIQEGEDCSFECVLSHESIDDFNWTLNGKKVESGGRFKASNMGRKYTLNIKSVTLDDAGEVIFTARGLTSKASLVVKEKPTEVTKQLEDKTEAAGQDISLSCELSKPDMNIRWYKDGKAIRKSQKYDLHQEGTRAILIIHDSTVKDSGEYTCETETSKTKARITVQEKPNYFVKELSDLKVDESGTAVFTCQSEKAASSVVWRKGMAELRAGRKYEITQKGQVLQLTIKNLEKSDSDTYTCDIGDAQSRAKLTVQGMHERNKCA</sequence>
<dbReference type="GO" id="GO:0003007">
    <property type="term" value="P:heart morphogenesis"/>
    <property type="evidence" value="ECO:0007669"/>
    <property type="project" value="UniProtKB-ARBA"/>
</dbReference>
<dbReference type="FunFam" id="2.60.40.10:FF:000107">
    <property type="entry name" value="Myosin, light chain kinase a"/>
    <property type="match status" value="1"/>
</dbReference>
<dbReference type="PROSITE" id="PS50835">
    <property type="entry name" value="IG_LIKE"/>
    <property type="match status" value="22"/>
</dbReference>
<reference evidence="12" key="1">
    <citation type="submission" date="2020-03" db="EMBL/GenBank/DDBJ databases">
        <title>Melopsittacus undulatus (budgerigar) genome, bMelUnd1, maternal haplotype with Z.</title>
        <authorList>
            <person name="Gedman G."/>
            <person name="Mountcastle J."/>
            <person name="Haase B."/>
            <person name="Formenti G."/>
            <person name="Wright T."/>
            <person name="Apodaca J."/>
            <person name="Pelan S."/>
            <person name="Chow W."/>
            <person name="Rhie A."/>
            <person name="Howe K."/>
            <person name="Fedrigo O."/>
            <person name="Jarvis E.D."/>
        </authorList>
    </citation>
    <scope>NUCLEOTIDE SEQUENCE [LARGE SCALE GENOMIC DNA]</scope>
</reference>
<dbReference type="InterPro" id="IPR013098">
    <property type="entry name" value="Ig_I-set"/>
</dbReference>
<dbReference type="InterPro" id="IPR036179">
    <property type="entry name" value="Ig-like_dom_sf"/>
</dbReference>
<dbReference type="PANTHER" id="PTHR35971:SF4">
    <property type="entry name" value="OBSCURIN"/>
    <property type="match status" value="1"/>
</dbReference>